<name>A0A1F6N3Y2_9BACT</name>
<dbReference type="Proteomes" id="UP000177040">
    <property type="component" value="Unassembled WGS sequence"/>
</dbReference>
<proteinExistence type="predicted"/>
<dbReference type="EMBL" id="MFQH01000006">
    <property type="protein sequence ID" value="OGH78591.1"/>
    <property type="molecule type" value="Genomic_DNA"/>
</dbReference>
<evidence type="ECO:0000313" key="2">
    <source>
        <dbReference type="Proteomes" id="UP000177040"/>
    </source>
</evidence>
<accession>A0A1F6N3Y2</accession>
<protein>
    <submittedName>
        <fullName evidence="1">Uncharacterized protein</fullName>
    </submittedName>
</protein>
<gene>
    <name evidence="1" type="ORF">A2983_02930</name>
</gene>
<organism evidence="1 2">
    <name type="scientific">Candidatus Magasanikbacteria bacterium RIFCSPLOWO2_01_FULL_40_15</name>
    <dbReference type="NCBI Taxonomy" id="1798686"/>
    <lineage>
        <taxon>Bacteria</taxon>
        <taxon>Candidatus Magasanikiibacteriota</taxon>
    </lineage>
</organism>
<comment type="caution">
    <text evidence="1">The sequence shown here is derived from an EMBL/GenBank/DDBJ whole genome shotgun (WGS) entry which is preliminary data.</text>
</comment>
<reference evidence="1 2" key="1">
    <citation type="journal article" date="2016" name="Nat. Commun.">
        <title>Thousands of microbial genomes shed light on interconnected biogeochemical processes in an aquifer system.</title>
        <authorList>
            <person name="Anantharaman K."/>
            <person name="Brown C.T."/>
            <person name="Hug L.A."/>
            <person name="Sharon I."/>
            <person name="Castelle C.J."/>
            <person name="Probst A.J."/>
            <person name="Thomas B.C."/>
            <person name="Singh A."/>
            <person name="Wilkins M.J."/>
            <person name="Karaoz U."/>
            <person name="Brodie E.L."/>
            <person name="Williams K.H."/>
            <person name="Hubbard S.S."/>
            <person name="Banfield J.F."/>
        </authorList>
    </citation>
    <scope>NUCLEOTIDE SEQUENCE [LARGE SCALE GENOMIC DNA]</scope>
</reference>
<sequence length="344" mass="38423">MERRDFLKGVLGGTASFLIGREGSAQASKMEQAAEVESENADYIQAVDILRGPVKKIDASRSRAEHLLLGTDLHTIASNLVFGDLPDMSSAIDLNRQEVEEATEKNDNSRYMELMHERCSLIQSILPSFPNTLVYSVYLDINTELIPLLDADGNTIGDREKPVGVLRLSLMNESLINGEGISIVEASWYLCDVYAIIDSIGEERRREKDERLMAKDVAVLVRNKSEADYYVLYEYKLLGVPANKDGLYRISESGEDYTFRDADQYRKVNMRIEGARTGNSIRAHYDEGTAASMPENDLMRSWTTLENPLPAFTPSLEYTNMIVPIKCADDAGFSINGRLARAGL</sequence>
<dbReference type="AlphaFoldDB" id="A0A1F6N3Y2"/>
<evidence type="ECO:0000313" key="1">
    <source>
        <dbReference type="EMBL" id="OGH78591.1"/>
    </source>
</evidence>